<comment type="caution">
    <text evidence="2">The sequence shown here is derived from an EMBL/GenBank/DDBJ whole genome shotgun (WGS) entry which is preliminary data.</text>
</comment>
<sequence>MHVDRSRFLVLTATLALAACNKEAETKPDEAKDKAEEPEKKAEEPEKKAEEPKPEEPEKEFGIKGAPADGADNDALPPVVPDPDEGNAPGPQKETLQ</sequence>
<protein>
    <recommendedName>
        <fullName evidence="4">Lipoprotein</fullName>
    </recommendedName>
</protein>
<evidence type="ECO:0008006" key="4">
    <source>
        <dbReference type="Google" id="ProtNLM"/>
    </source>
</evidence>
<gene>
    <name evidence="2" type="ORF">PPSIR1_20829</name>
</gene>
<reference evidence="2 3" key="1">
    <citation type="submission" date="2007-06" db="EMBL/GenBank/DDBJ databases">
        <authorList>
            <person name="Shimkets L."/>
            <person name="Ferriera S."/>
            <person name="Johnson J."/>
            <person name="Kravitz S."/>
            <person name="Beeson K."/>
            <person name="Sutton G."/>
            <person name="Rogers Y.-H."/>
            <person name="Friedman R."/>
            <person name="Frazier M."/>
            <person name="Venter J.C."/>
        </authorList>
    </citation>
    <scope>NUCLEOTIDE SEQUENCE [LARGE SCALE GENOMIC DNA]</scope>
    <source>
        <strain evidence="2 3">SIR-1</strain>
    </source>
</reference>
<organism evidence="2 3">
    <name type="scientific">Plesiocystis pacifica SIR-1</name>
    <dbReference type="NCBI Taxonomy" id="391625"/>
    <lineage>
        <taxon>Bacteria</taxon>
        <taxon>Pseudomonadati</taxon>
        <taxon>Myxococcota</taxon>
        <taxon>Polyangia</taxon>
        <taxon>Nannocystales</taxon>
        <taxon>Nannocystaceae</taxon>
        <taxon>Plesiocystis</taxon>
    </lineage>
</organism>
<accession>A6GGT1</accession>
<dbReference type="AlphaFoldDB" id="A6GGT1"/>
<feature type="compositionally biased region" description="Basic and acidic residues" evidence="1">
    <location>
        <begin position="22"/>
        <end position="62"/>
    </location>
</feature>
<proteinExistence type="predicted"/>
<evidence type="ECO:0000313" key="2">
    <source>
        <dbReference type="EMBL" id="EDM74928.1"/>
    </source>
</evidence>
<dbReference type="PROSITE" id="PS51257">
    <property type="entry name" value="PROKAR_LIPOPROTEIN"/>
    <property type="match status" value="1"/>
</dbReference>
<feature type="region of interest" description="Disordered" evidence="1">
    <location>
        <begin position="20"/>
        <end position="97"/>
    </location>
</feature>
<name>A6GGT1_9BACT</name>
<dbReference type="RefSeq" id="WP_006975919.1">
    <property type="nucleotide sequence ID" value="NZ_ABCS01000110.1"/>
</dbReference>
<dbReference type="EMBL" id="ABCS01000110">
    <property type="protein sequence ID" value="EDM74928.1"/>
    <property type="molecule type" value="Genomic_DNA"/>
</dbReference>
<evidence type="ECO:0000256" key="1">
    <source>
        <dbReference type="SAM" id="MobiDB-lite"/>
    </source>
</evidence>
<evidence type="ECO:0000313" key="3">
    <source>
        <dbReference type="Proteomes" id="UP000005801"/>
    </source>
</evidence>
<dbReference type="Proteomes" id="UP000005801">
    <property type="component" value="Unassembled WGS sequence"/>
</dbReference>
<keyword evidence="3" id="KW-1185">Reference proteome</keyword>